<comment type="function">
    <text evidence="1 12">Catalyzes the condensation of (S)-aspartate-beta-semialdehyde [(S)-ASA] and pyruvate to 4-hydroxy-tetrahydrodipicolinate (HTPA).</text>
</comment>
<reference evidence="16 17" key="1">
    <citation type="submission" date="2018-05" db="EMBL/GenBank/DDBJ databases">
        <title>Genomic Encyclopedia of Type Strains, Phase III (KMG-III): the genomes of soil and plant-associated and newly described type strains.</title>
        <authorList>
            <person name="Whitman W."/>
        </authorList>
    </citation>
    <scope>NUCLEOTIDE SEQUENCE [LARGE SCALE GENOMIC DNA]</scope>
    <source>
        <strain evidence="16 17">CECT 5696</strain>
    </source>
</reference>
<dbReference type="GO" id="GO:0009089">
    <property type="term" value="P:lysine biosynthetic process via diaminopimelate"/>
    <property type="evidence" value="ECO:0007669"/>
    <property type="project" value="UniProtKB-UniRule"/>
</dbReference>
<evidence type="ECO:0000256" key="14">
    <source>
        <dbReference type="PIRSR" id="PIRSR001365-1"/>
    </source>
</evidence>
<dbReference type="HAMAP" id="MF_00418">
    <property type="entry name" value="DapA"/>
    <property type="match status" value="1"/>
</dbReference>
<comment type="caution">
    <text evidence="12">Was originally thought to be a dihydrodipicolinate synthase (DHDPS), catalyzing the condensation of (S)-aspartate-beta-semialdehyde [(S)-ASA] and pyruvate to dihydrodipicolinate (DHDP). However, it was shown in E.coli that the product of the enzymatic reaction is not dihydrodipicolinate but in fact (4S)-4-hydroxy-2,3,4,5-tetrahydro-(2S)-dipicolinic acid (HTPA), and that the consecutive dehydration reaction leading to DHDP is not spontaneous but catalyzed by DapB.</text>
</comment>
<keyword evidence="6 12" id="KW-0028">Amino-acid biosynthesis</keyword>
<dbReference type="PIRSF" id="PIRSF001365">
    <property type="entry name" value="DHDPS"/>
    <property type="match status" value="1"/>
</dbReference>
<keyword evidence="10 12" id="KW-0704">Schiff base</keyword>
<dbReference type="EMBL" id="QGTQ01000019">
    <property type="protein sequence ID" value="PWV97948.1"/>
    <property type="molecule type" value="Genomic_DNA"/>
</dbReference>
<feature type="binding site" evidence="12 15">
    <location>
        <position position="50"/>
    </location>
    <ligand>
        <name>pyruvate</name>
        <dbReference type="ChEBI" id="CHEBI:15361"/>
    </ligand>
</feature>
<feature type="active site" description="Proton donor/acceptor" evidence="12 14">
    <location>
        <position position="150"/>
    </location>
</feature>
<dbReference type="GO" id="GO:0019877">
    <property type="term" value="P:diaminopimelate biosynthetic process"/>
    <property type="evidence" value="ECO:0007669"/>
    <property type="project" value="UniProtKB-UniRule"/>
</dbReference>
<feature type="active site" description="Schiff-base intermediate with substrate" evidence="12 14">
    <location>
        <position position="178"/>
    </location>
</feature>
<dbReference type="InterPro" id="IPR005263">
    <property type="entry name" value="DapA"/>
</dbReference>
<gene>
    <name evidence="12" type="primary">dapA</name>
    <name evidence="16" type="ORF">DFQ01_11930</name>
</gene>
<evidence type="ECO:0000256" key="15">
    <source>
        <dbReference type="PIRSR" id="PIRSR001365-2"/>
    </source>
</evidence>
<comment type="similarity">
    <text evidence="3 12 13">Belongs to the DapA family.</text>
</comment>
<dbReference type="PROSITE" id="PS00665">
    <property type="entry name" value="DHDPS_1"/>
    <property type="match status" value="1"/>
</dbReference>
<evidence type="ECO:0000256" key="6">
    <source>
        <dbReference type="ARBA" id="ARBA00022605"/>
    </source>
</evidence>
<evidence type="ECO:0000256" key="7">
    <source>
        <dbReference type="ARBA" id="ARBA00022915"/>
    </source>
</evidence>
<evidence type="ECO:0000256" key="10">
    <source>
        <dbReference type="ARBA" id="ARBA00023270"/>
    </source>
</evidence>
<dbReference type="NCBIfam" id="TIGR00674">
    <property type="entry name" value="dapA"/>
    <property type="match status" value="1"/>
</dbReference>
<dbReference type="AlphaFoldDB" id="A0A2V2YQG2"/>
<dbReference type="InterPro" id="IPR002220">
    <property type="entry name" value="DapA-like"/>
</dbReference>
<evidence type="ECO:0000313" key="17">
    <source>
        <dbReference type="Proteomes" id="UP000246635"/>
    </source>
</evidence>
<dbReference type="InterPro" id="IPR013785">
    <property type="entry name" value="Aldolase_TIM"/>
</dbReference>
<dbReference type="SMART" id="SM01130">
    <property type="entry name" value="DHDPS"/>
    <property type="match status" value="1"/>
</dbReference>
<keyword evidence="9 12" id="KW-0456">Lyase</keyword>
<evidence type="ECO:0000256" key="2">
    <source>
        <dbReference type="ARBA" id="ARBA00005120"/>
    </source>
</evidence>
<dbReference type="GO" id="GO:0005737">
    <property type="term" value="C:cytoplasm"/>
    <property type="evidence" value="ECO:0007669"/>
    <property type="project" value="UniProtKB-SubCell"/>
</dbReference>
<evidence type="ECO:0000256" key="11">
    <source>
        <dbReference type="ARBA" id="ARBA00047836"/>
    </source>
</evidence>
<evidence type="ECO:0000256" key="9">
    <source>
        <dbReference type="ARBA" id="ARBA00023239"/>
    </source>
</evidence>
<evidence type="ECO:0000256" key="1">
    <source>
        <dbReference type="ARBA" id="ARBA00003294"/>
    </source>
</evidence>
<feature type="binding site" evidence="15">
    <location>
        <position position="219"/>
    </location>
    <ligand>
        <name>pyruvate</name>
        <dbReference type="ChEBI" id="CHEBI:15361"/>
    </ligand>
</feature>
<comment type="pathway">
    <text evidence="2 12">Amino-acid biosynthesis; L-lysine biosynthesis via DAP pathway; (S)-tetrahydrodipicolinate from L-aspartate: step 3/4.</text>
</comment>
<name>A0A2V2YQG2_9BACL</name>
<dbReference type="SUPFAM" id="SSF51569">
    <property type="entry name" value="Aldolase"/>
    <property type="match status" value="1"/>
</dbReference>
<dbReference type="PANTHER" id="PTHR12128">
    <property type="entry name" value="DIHYDRODIPICOLINATE SYNTHASE"/>
    <property type="match status" value="1"/>
</dbReference>
<dbReference type="InterPro" id="IPR020624">
    <property type="entry name" value="Schiff_base-form_aldolases_CS"/>
</dbReference>
<dbReference type="EC" id="4.3.3.7" evidence="4 12"/>
<comment type="subcellular location">
    <subcellularLocation>
        <location evidence="12">Cytoplasm</location>
    </subcellularLocation>
</comment>
<sequence length="306" mass="32829">MLSAHQLKGIFIPIITPFLPSGELDLASFERMVSQLLTHDIHGIVLNGTTGESPTVAWEEVRTLMESMGANMRRGFGQESVRGTSQRSVPIIIGVGTNDTRASVRRAEMAGNMGADAVLVVTPYYSRPSQEGIVAHYERIAQVGVPVIAYEIPARTGVRVDVDTMRRILDIDGVIGLKDSSGGTDLVSALTASGNNKPILCGEDRLFHAMLGQGASGGMLASAHVETDAFLDVYRLAAEGRYSESLSAFNCLLPLIELLFRESNPAPLKWLLAQQGVLASDTLRLPMMPITAGLQTDLGQLLAKGK</sequence>
<evidence type="ECO:0000256" key="12">
    <source>
        <dbReference type="HAMAP-Rule" id="MF_00418"/>
    </source>
</evidence>
<dbReference type="OrthoDB" id="9782828at2"/>
<comment type="caution">
    <text evidence="12">Lacks conserved residue(s) required for the propagation of feature annotation.</text>
</comment>
<keyword evidence="17" id="KW-1185">Reference proteome</keyword>
<feature type="site" description="Part of a proton relay during catalysis" evidence="12">
    <location>
        <position position="49"/>
    </location>
</feature>
<dbReference type="RefSeq" id="WP_110045721.1">
    <property type="nucleotide sequence ID" value="NZ_CP054612.1"/>
</dbReference>
<dbReference type="Gene3D" id="3.20.20.70">
    <property type="entry name" value="Aldolase class I"/>
    <property type="match status" value="1"/>
</dbReference>
<dbReference type="UniPathway" id="UPA00034">
    <property type="reaction ID" value="UER00017"/>
</dbReference>
<dbReference type="PRINTS" id="PR00146">
    <property type="entry name" value="DHPICSNTHASE"/>
</dbReference>
<keyword evidence="7 12" id="KW-0220">Diaminopimelate biosynthesis</keyword>
<evidence type="ECO:0000256" key="4">
    <source>
        <dbReference type="ARBA" id="ARBA00012086"/>
    </source>
</evidence>
<comment type="catalytic activity">
    <reaction evidence="11 12">
        <text>L-aspartate 4-semialdehyde + pyruvate = (2S,4S)-4-hydroxy-2,3,4,5-tetrahydrodipicolinate + H2O + H(+)</text>
        <dbReference type="Rhea" id="RHEA:34171"/>
        <dbReference type="ChEBI" id="CHEBI:15361"/>
        <dbReference type="ChEBI" id="CHEBI:15377"/>
        <dbReference type="ChEBI" id="CHEBI:15378"/>
        <dbReference type="ChEBI" id="CHEBI:67139"/>
        <dbReference type="ChEBI" id="CHEBI:537519"/>
        <dbReference type="EC" id="4.3.3.7"/>
    </reaction>
</comment>
<evidence type="ECO:0000256" key="8">
    <source>
        <dbReference type="ARBA" id="ARBA00023154"/>
    </source>
</evidence>
<evidence type="ECO:0000256" key="3">
    <source>
        <dbReference type="ARBA" id="ARBA00007592"/>
    </source>
</evidence>
<dbReference type="Pfam" id="PF00701">
    <property type="entry name" value="DHDPS"/>
    <property type="match status" value="1"/>
</dbReference>
<evidence type="ECO:0000313" key="16">
    <source>
        <dbReference type="EMBL" id="PWV97948.1"/>
    </source>
</evidence>
<proteinExistence type="inferred from homology"/>
<dbReference type="Proteomes" id="UP000246635">
    <property type="component" value="Unassembled WGS sequence"/>
</dbReference>
<keyword evidence="5 12" id="KW-0963">Cytoplasm</keyword>
<protein>
    <recommendedName>
        <fullName evidence="4 12">4-hydroxy-tetrahydrodipicolinate synthase</fullName>
        <shortName evidence="12">HTPA synthase</shortName>
        <ecNumber evidence="4 12">4.3.3.7</ecNumber>
    </recommendedName>
</protein>
<organism evidence="16 17">
    <name type="scientific">Paenibacillus cellulosilyticus</name>
    <dbReference type="NCBI Taxonomy" id="375489"/>
    <lineage>
        <taxon>Bacteria</taxon>
        <taxon>Bacillati</taxon>
        <taxon>Bacillota</taxon>
        <taxon>Bacilli</taxon>
        <taxon>Bacillales</taxon>
        <taxon>Paenibacillaceae</taxon>
        <taxon>Paenibacillus</taxon>
    </lineage>
</organism>
<feature type="site" description="Part of a proton relay during catalysis" evidence="12">
    <location>
        <position position="125"/>
    </location>
</feature>
<dbReference type="CDD" id="cd00950">
    <property type="entry name" value="DHDPS"/>
    <property type="match status" value="1"/>
</dbReference>
<accession>A0A2V2YQG2</accession>
<dbReference type="GO" id="GO:0008840">
    <property type="term" value="F:4-hydroxy-tetrahydrodipicolinate synthase activity"/>
    <property type="evidence" value="ECO:0007669"/>
    <property type="project" value="UniProtKB-UniRule"/>
</dbReference>
<keyword evidence="8 12" id="KW-0457">Lysine biosynthesis</keyword>
<evidence type="ECO:0000256" key="13">
    <source>
        <dbReference type="PIRNR" id="PIRNR001365"/>
    </source>
</evidence>
<evidence type="ECO:0000256" key="5">
    <source>
        <dbReference type="ARBA" id="ARBA00022490"/>
    </source>
</evidence>
<comment type="subunit">
    <text evidence="12">Homotetramer; dimer of dimers.</text>
</comment>
<dbReference type="PANTHER" id="PTHR12128:SF66">
    <property type="entry name" value="4-HYDROXY-2-OXOGLUTARATE ALDOLASE, MITOCHONDRIAL"/>
    <property type="match status" value="1"/>
</dbReference>
<comment type="caution">
    <text evidence="16">The sequence shown here is derived from an EMBL/GenBank/DDBJ whole genome shotgun (WGS) entry which is preliminary data.</text>
</comment>